<dbReference type="EMBL" id="JAENHL010000006">
    <property type="protein sequence ID" value="MBK1865809.1"/>
    <property type="molecule type" value="Genomic_DNA"/>
</dbReference>
<proteinExistence type="predicted"/>
<evidence type="ECO:0000313" key="2">
    <source>
        <dbReference type="Proteomes" id="UP000616151"/>
    </source>
</evidence>
<name>A0ACC5QZI3_9HYPH</name>
<gene>
    <name evidence="1" type="ORF">JHL16_05560</name>
</gene>
<sequence length="188" mass="19719">MVTVNTSASAALAVLQILTPRTGADAVAKAPAQAAAPASTRPRLSAGFFDALTKISETARAAAKLADLPPEHADKLKSFGADTAIRTAKPAMNDAEFQSTVMSHIGESWTGLEGFDAALANGTVKIERAADVAGLGYETIQYDMFKNGSQIGSAGWDTIDRSFYDAQTAKGVRQGIGSINGQDYYVTW</sequence>
<comment type="caution">
    <text evidence="1">The sequence shown here is derived from an EMBL/GenBank/DDBJ whole genome shotgun (WGS) entry which is preliminary data.</text>
</comment>
<organism evidence="1 2">
    <name type="scientific">Taklimakanibacter albus</name>
    <dbReference type="NCBI Taxonomy" id="2800327"/>
    <lineage>
        <taxon>Bacteria</taxon>
        <taxon>Pseudomonadati</taxon>
        <taxon>Pseudomonadota</taxon>
        <taxon>Alphaproteobacteria</taxon>
        <taxon>Hyphomicrobiales</taxon>
        <taxon>Aestuariivirgaceae</taxon>
        <taxon>Taklimakanibacter</taxon>
    </lineage>
</organism>
<evidence type="ECO:0000313" key="1">
    <source>
        <dbReference type="EMBL" id="MBK1865809.1"/>
    </source>
</evidence>
<reference evidence="1" key="1">
    <citation type="submission" date="2021-01" db="EMBL/GenBank/DDBJ databases">
        <authorList>
            <person name="Sun Q."/>
        </authorList>
    </citation>
    <scope>NUCLEOTIDE SEQUENCE</scope>
    <source>
        <strain evidence="1">YIM B02566</strain>
    </source>
</reference>
<keyword evidence="2" id="KW-1185">Reference proteome</keyword>
<protein>
    <submittedName>
        <fullName evidence="1">Uncharacterized protein</fullName>
    </submittedName>
</protein>
<dbReference type="Proteomes" id="UP000616151">
    <property type="component" value="Unassembled WGS sequence"/>
</dbReference>
<accession>A0ACC5QZI3</accession>